<dbReference type="GO" id="GO:0009897">
    <property type="term" value="C:external side of plasma membrane"/>
    <property type="evidence" value="ECO:0007669"/>
    <property type="project" value="TreeGrafter"/>
</dbReference>
<evidence type="ECO:0000259" key="7">
    <source>
        <dbReference type="PROSITE" id="PS50835"/>
    </source>
</evidence>
<evidence type="ECO:0000256" key="5">
    <source>
        <dbReference type="ARBA" id="ARBA00023319"/>
    </source>
</evidence>
<evidence type="ECO:0000256" key="1">
    <source>
        <dbReference type="ARBA" id="ARBA00004479"/>
    </source>
</evidence>
<evidence type="ECO:0000256" key="4">
    <source>
        <dbReference type="ARBA" id="ARBA00023136"/>
    </source>
</evidence>
<reference evidence="8" key="1">
    <citation type="submission" date="2025-08" db="UniProtKB">
        <authorList>
            <consortium name="Ensembl"/>
        </authorList>
    </citation>
    <scope>IDENTIFICATION</scope>
</reference>
<dbReference type="GO" id="GO:0004888">
    <property type="term" value="F:transmembrane signaling receptor activity"/>
    <property type="evidence" value="ECO:0007669"/>
    <property type="project" value="InterPro"/>
</dbReference>
<evidence type="ECO:0000256" key="2">
    <source>
        <dbReference type="ARBA" id="ARBA00022692"/>
    </source>
</evidence>
<organism evidence="8 9">
    <name type="scientific">Pelusios castaneus</name>
    <name type="common">West African mud turtle</name>
    <dbReference type="NCBI Taxonomy" id="367368"/>
    <lineage>
        <taxon>Eukaryota</taxon>
        <taxon>Metazoa</taxon>
        <taxon>Chordata</taxon>
        <taxon>Craniata</taxon>
        <taxon>Vertebrata</taxon>
        <taxon>Euteleostomi</taxon>
        <taxon>Archelosauria</taxon>
        <taxon>Testudinata</taxon>
        <taxon>Testudines</taxon>
        <taxon>Pleurodira</taxon>
        <taxon>Pelomedusidae</taxon>
        <taxon>Pelusios</taxon>
    </lineage>
</organism>
<dbReference type="GO" id="GO:0030183">
    <property type="term" value="P:B cell differentiation"/>
    <property type="evidence" value="ECO:0007669"/>
    <property type="project" value="TreeGrafter"/>
</dbReference>
<sequence>MPTPCCPRSALWPIPPTHYPQCPLLCLVSCAVSPPTGHLCQNTTNTTVECTTNGTTAHPATSPAATVTRQPKSPVVTVQTRPGSVLPLKGFGAVKVEAGPTSVTVTEGDKATLECRFEAPPKAQVIWHRACSHNYSEPTRITSKPIPVPFLNMRESTKNQIITAEGVLLLLCAVGPGLFLLFRKRWENERLLQAKKSAYEEENLYEGLNLDECSMYEDISRGLQSTYQDVANIRVLDMQLERP</sequence>
<evidence type="ECO:0000313" key="8">
    <source>
        <dbReference type="Ensembl" id="ENSPCEP00000013252.1"/>
    </source>
</evidence>
<dbReference type="AlphaFoldDB" id="A0A8C8S0W9"/>
<dbReference type="InterPro" id="IPR013783">
    <property type="entry name" value="Ig-like_fold"/>
</dbReference>
<reference evidence="8" key="2">
    <citation type="submission" date="2025-09" db="UniProtKB">
        <authorList>
            <consortium name="Ensembl"/>
        </authorList>
    </citation>
    <scope>IDENTIFICATION</scope>
</reference>
<feature type="transmembrane region" description="Helical" evidence="6">
    <location>
        <begin position="161"/>
        <end position="182"/>
    </location>
</feature>
<keyword evidence="5" id="KW-0393">Immunoglobulin domain</keyword>
<dbReference type="InterPro" id="IPR003110">
    <property type="entry name" value="Phos_immunorcpt_sig_ITAM"/>
</dbReference>
<evidence type="ECO:0000313" key="9">
    <source>
        <dbReference type="Proteomes" id="UP000694393"/>
    </source>
</evidence>
<keyword evidence="3 6" id="KW-1133">Transmembrane helix</keyword>
<keyword evidence="2 6" id="KW-0812">Transmembrane</keyword>
<dbReference type="SMART" id="SM00077">
    <property type="entry name" value="ITAM"/>
    <property type="match status" value="1"/>
</dbReference>
<dbReference type="PANTHER" id="PTHR14334">
    <property type="entry name" value="B-CELL ANTIGEN RECEPTOR COMPLEX-ASSOCIATED PROTEIN"/>
    <property type="match status" value="1"/>
</dbReference>
<dbReference type="Proteomes" id="UP000694393">
    <property type="component" value="Unplaced"/>
</dbReference>
<dbReference type="PROSITE" id="PS51055">
    <property type="entry name" value="ITAM_1"/>
    <property type="match status" value="1"/>
</dbReference>
<feature type="domain" description="Ig-like" evidence="7">
    <location>
        <begin position="74"/>
        <end position="129"/>
    </location>
</feature>
<dbReference type="PROSITE" id="PS50835">
    <property type="entry name" value="IG_LIKE"/>
    <property type="match status" value="1"/>
</dbReference>
<dbReference type="Pfam" id="PF02189">
    <property type="entry name" value="ITAM"/>
    <property type="match status" value="1"/>
</dbReference>
<evidence type="ECO:0000256" key="3">
    <source>
        <dbReference type="ARBA" id="ARBA00022989"/>
    </source>
</evidence>
<dbReference type="Ensembl" id="ENSPCET00000013737.1">
    <property type="protein sequence ID" value="ENSPCEP00000013252.1"/>
    <property type="gene ID" value="ENSPCEG00000010422.1"/>
</dbReference>
<dbReference type="GO" id="GO:0019815">
    <property type="term" value="C:B cell receptor complex"/>
    <property type="evidence" value="ECO:0007669"/>
    <property type="project" value="TreeGrafter"/>
</dbReference>
<accession>A0A8C8S0W9</accession>
<keyword evidence="9" id="KW-1185">Reference proteome</keyword>
<protein>
    <submittedName>
        <fullName evidence="8">CD79a molecule</fullName>
    </submittedName>
</protein>
<keyword evidence="4 6" id="KW-0472">Membrane</keyword>
<comment type="subcellular location">
    <subcellularLocation>
        <location evidence="1">Membrane</location>
        <topology evidence="1">Single-pass type I membrane protein</topology>
    </subcellularLocation>
</comment>
<name>A0A8C8S0W9_9SAUR</name>
<dbReference type="InterPro" id="IPR036179">
    <property type="entry name" value="Ig-like_dom_sf"/>
</dbReference>
<evidence type="ECO:0000256" key="6">
    <source>
        <dbReference type="SAM" id="Phobius"/>
    </source>
</evidence>
<dbReference type="Gene3D" id="2.60.40.10">
    <property type="entry name" value="Immunoglobulins"/>
    <property type="match status" value="1"/>
</dbReference>
<proteinExistence type="predicted"/>
<dbReference type="SUPFAM" id="SSF48726">
    <property type="entry name" value="Immunoglobulin"/>
    <property type="match status" value="1"/>
</dbReference>
<dbReference type="PANTHER" id="PTHR14334:SF1">
    <property type="entry name" value="B-CELL ANTIGEN RECEPTOR COMPLEX-ASSOCIATED PROTEIN ALPHA CHAIN"/>
    <property type="match status" value="1"/>
</dbReference>
<dbReference type="InterPro" id="IPR007110">
    <property type="entry name" value="Ig-like_dom"/>
</dbReference>
<dbReference type="GO" id="GO:0050853">
    <property type="term" value="P:B cell receptor signaling pathway"/>
    <property type="evidence" value="ECO:0007669"/>
    <property type="project" value="TreeGrafter"/>
</dbReference>